<dbReference type="AlphaFoldDB" id="X0U464"/>
<comment type="caution">
    <text evidence="1">The sequence shown here is derived from an EMBL/GenBank/DDBJ whole genome shotgun (WGS) entry which is preliminary data.</text>
</comment>
<evidence type="ECO:0000313" key="1">
    <source>
        <dbReference type="EMBL" id="GAF95187.1"/>
    </source>
</evidence>
<protein>
    <submittedName>
        <fullName evidence="1">Uncharacterized protein</fullName>
    </submittedName>
</protein>
<organism evidence="1">
    <name type="scientific">marine sediment metagenome</name>
    <dbReference type="NCBI Taxonomy" id="412755"/>
    <lineage>
        <taxon>unclassified sequences</taxon>
        <taxon>metagenomes</taxon>
        <taxon>ecological metagenomes</taxon>
    </lineage>
</organism>
<accession>X0U464</accession>
<dbReference type="EMBL" id="BARS01018500">
    <property type="protein sequence ID" value="GAF95187.1"/>
    <property type="molecule type" value="Genomic_DNA"/>
</dbReference>
<reference evidence="1" key="1">
    <citation type="journal article" date="2014" name="Front. Microbiol.">
        <title>High frequency of phylogenetically diverse reductive dehalogenase-homologous genes in deep subseafloor sedimentary metagenomes.</title>
        <authorList>
            <person name="Kawai M."/>
            <person name="Futagami T."/>
            <person name="Toyoda A."/>
            <person name="Takaki Y."/>
            <person name="Nishi S."/>
            <person name="Hori S."/>
            <person name="Arai W."/>
            <person name="Tsubouchi T."/>
            <person name="Morono Y."/>
            <person name="Uchiyama I."/>
            <person name="Ito T."/>
            <person name="Fujiyama A."/>
            <person name="Inagaki F."/>
            <person name="Takami H."/>
        </authorList>
    </citation>
    <scope>NUCLEOTIDE SEQUENCE</scope>
    <source>
        <strain evidence="1">Expedition CK06-06</strain>
    </source>
</reference>
<sequence>AFASVEVVDIGPKLEIETVLSQDLIISDFQNFVLFDTQTESIFIDERALTNCAVAIRTKNTKSKSPRPKGGKVDYLNSINLDTLNDYEKLRASFDFSFNKLLKQS</sequence>
<proteinExistence type="predicted"/>
<name>X0U464_9ZZZZ</name>
<feature type="non-terminal residue" evidence="1">
    <location>
        <position position="1"/>
    </location>
</feature>
<gene>
    <name evidence="1" type="ORF">S01H1_30098</name>
</gene>